<sequence length="100" mass="11065">MDAAACIGCGACVAACPNGAAQLFTSAKLAHLNLLPQGQAERWKRTEDMVETMEMFFGSCTNYGECQEACPKEIPIDFIAMMNRDFLKSKIKNRKLQGQR</sequence>
<organism evidence="2">
    <name type="scientific">freshwater metagenome</name>
    <dbReference type="NCBI Taxonomy" id="449393"/>
    <lineage>
        <taxon>unclassified sequences</taxon>
        <taxon>metagenomes</taxon>
        <taxon>ecological metagenomes</taxon>
    </lineage>
</organism>
<dbReference type="InterPro" id="IPR009051">
    <property type="entry name" value="Helical_ferredxn"/>
</dbReference>
<dbReference type="Pfam" id="PF12838">
    <property type="entry name" value="Fer4_7"/>
    <property type="match status" value="1"/>
</dbReference>
<dbReference type="PROSITE" id="PS00198">
    <property type="entry name" value="4FE4S_FER_1"/>
    <property type="match status" value="1"/>
</dbReference>
<dbReference type="InterPro" id="IPR017896">
    <property type="entry name" value="4Fe4S_Fe-S-bd"/>
</dbReference>
<proteinExistence type="predicted"/>
<dbReference type="InterPro" id="IPR017900">
    <property type="entry name" value="4Fe4S_Fe_S_CS"/>
</dbReference>
<dbReference type="AlphaFoldDB" id="A0A6J6BXG9"/>
<accession>A0A6J6BXG9</accession>
<dbReference type="GO" id="GO:0051536">
    <property type="term" value="F:iron-sulfur cluster binding"/>
    <property type="evidence" value="ECO:0007669"/>
    <property type="project" value="InterPro"/>
</dbReference>
<protein>
    <submittedName>
        <fullName evidence="2">Unannotated protein</fullName>
    </submittedName>
</protein>
<evidence type="ECO:0000313" key="2">
    <source>
        <dbReference type="EMBL" id="CAB4543881.1"/>
    </source>
</evidence>
<dbReference type="Gene3D" id="1.10.1060.10">
    <property type="entry name" value="Alpha-helical ferredoxin"/>
    <property type="match status" value="1"/>
</dbReference>
<dbReference type="SUPFAM" id="SSF46548">
    <property type="entry name" value="alpha-helical ferredoxin"/>
    <property type="match status" value="1"/>
</dbReference>
<reference evidence="2" key="1">
    <citation type="submission" date="2020-05" db="EMBL/GenBank/DDBJ databases">
        <authorList>
            <person name="Chiriac C."/>
            <person name="Salcher M."/>
            <person name="Ghai R."/>
            <person name="Kavagutti S V."/>
        </authorList>
    </citation>
    <scope>NUCLEOTIDE SEQUENCE</scope>
</reference>
<evidence type="ECO:0000259" key="1">
    <source>
        <dbReference type="PROSITE" id="PS51379"/>
    </source>
</evidence>
<gene>
    <name evidence="2" type="ORF">UFOPK1495_00369</name>
</gene>
<name>A0A6J6BXG9_9ZZZZ</name>
<feature type="domain" description="4Fe-4S ferredoxin-type" evidence="1">
    <location>
        <begin position="1"/>
        <end position="26"/>
    </location>
</feature>
<dbReference type="PROSITE" id="PS51379">
    <property type="entry name" value="4FE4S_FER_2"/>
    <property type="match status" value="1"/>
</dbReference>
<dbReference type="EMBL" id="CAEZSU010000027">
    <property type="protein sequence ID" value="CAB4543881.1"/>
    <property type="molecule type" value="Genomic_DNA"/>
</dbReference>